<dbReference type="Proteomes" id="UP001589609">
    <property type="component" value="Unassembled WGS sequence"/>
</dbReference>
<keyword evidence="2" id="KW-0472">Membrane</keyword>
<evidence type="ECO:0000256" key="1">
    <source>
        <dbReference type="SAM" id="MobiDB-lite"/>
    </source>
</evidence>
<organism evidence="4 5">
    <name type="scientific">Ectobacillus funiculus</name>
    <dbReference type="NCBI Taxonomy" id="137993"/>
    <lineage>
        <taxon>Bacteria</taxon>
        <taxon>Bacillati</taxon>
        <taxon>Bacillota</taxon>
        <taxon>Bacilli</taxon>
        <taxon>Bacillales</taxon>
        <taxon>Bacillaceae</taxon>
        <taxon>Ectobacillus</taxon>
    </lineage>
</organism>
<feature type="signal peptide" evidence="3">
    <location>
        <begin position="1"/>
        <end position="29"/>
    </location>
</feature>
<keyword evidence="2" id="KW-1133">Transmembrane helix</keyword>
<feature type="chain" id="PRO_5045769208" description="Preprotein translocase subunit Tim44" evidence="3">
    <location>
        <begin position="30"/>
        <end position="141"/>
    </location>
</feature>
<proteinExistence type="predicted"/>
<dbReference type="RefSeq" id="WP_129729261.1">
    <property type="nucleotide sequence ID" value="NZ_JBHMAF010000200.1"/>
</dbReference>
<evidence type="ECO:0008006" key="6">
    <source>
        <dbReference type="Google" id="ProtNLM"/>
    </source>
</evidence>
<reference evidence="4 5" key="1">
    <citation type="submission" date="2024-09" db="EMBL/GenBank/DDBJ databases">
        <authorList>
            <person name="Sun Q."/>
            <person name="Mori K."/>
        </authorList>
    </citation>
    <scope>NUCLEOTIDE SEQUENCE [LARGE SCALE GENOMIC DNA]</scope>
    <source>
        <strain evidence="4 5">JCM 11201</strain>
    </source>
</reference>
<keyword evidence="5" id="KW-1185">Reference proteome</keyword>
<evidence type="ECO:0000313" key="5">
    <source>
        <dbReference type="Proteomes" id="UP001589609"/>
    </source>
</evidence>
<comment type="caution">
    <text evidence="4">The sequence shown here is derived from an EMBL/GenBank/DDBJ whole genome shotgun (WGS) entry which is preliminary data.</text>
</comment>
<feature type="transmembrane region" description="Helical" evidence="2">
    <location>
        <begin position="100"/>
        <end position="124"/>
    </location>
</feature>
<feature type="compositionally biased region" description="Polar residues" evidence="1">
    <location>
        <begin position="54"/>
        <end position="64"/>
    </location>
</feature>
<feature type="compositionally biased region" description="Polar residues" evidence="1">
    <location>
        <begin position="37"/>
        <end position="47"/>
    </location>
</feature>
<sequence>MMKKFIGFLTALMLMFAAISFISPDSAEAKGYKSGRKSYSPTQNETVVQKKDSTVNSSKLQQDSKAPVTAKKSGGFLKGMLLGGIGGLLLGSLFAGLGPIGAILAFFVNMMLLAGIVMIGVKLFKYWKKKKRQQEMEAWRR</sequence>
<name>A0ABV5WR99_9BACI</name>
<evidence type="ECO:0000313" key="4">
    <source>
        <dbReference type="EMBL" id="MFB9762746.1"/>
    </source>
</evidence>
<protein>
    <recommendedName>
        <fullName evidence="6">Preprotein translocase subunit Tim44</fullName>
    </recommendedName>
</protein>
<gene>
    <name evidence="4" type="ORF">ACFFMS_31480</name>
</gene>
<keyword evidence="2" id="KW-0812">Transmembrane</keyword>
<dbReference type="EMBL" id="JBHMAF010000200">
    <property type="protein sequence ID" value="MFB9762746.1"/>
    <property type="molecule type" value="Genomic_DNA"/>
</dbReference>
<feature type="region of interest" description="Disordered" evidence="1">
    <location>
        <begin position="33"/>
        <end position="66"/>
    </location>
</feature>
<evidence type="ECO:0000256" key="2">
    <source>
        <dbReference type="SAM" id="Phobius"/>
    </source>
</evidence>
<evidence type="ECO:0000256" key="3">
    <source>
        <dbReference type="SAM" id="SignalP"/>
    </source>
</evidence>
<keyword evidence="3" id="KW-0732">Signal</keyword>
<accession>A0ABV5WR99</accession>